<keyword evidence="6 9" id="KW-0460">Magnesium</keyword>
<feature type="binding site" evidence="9">
    <location>
        <position position="283"/>
    </location>
    <ligand>
        <name>K(+)</name>
        <dbReference type="ChEBI" id="CHEBI:29103"/>
    </ligand>
</feature>
<dbReference type="PRINTS" id="PR00990">
    <property type="entry name" value="RIBOKINASE"/>
</dbReference>
<feature type="binding site" evidence="9">
    <location>
        <position position="139"/>
    </location>
    <ligand>
        <name>substrate</name>
    </ligand>
</feature>
<comment type="subcellular location">
    <subcellularLocation>
        <location evidence="9">Cytoplasm</location>
    </subcellularLocation>
</comment>
<dbReference type="EC" id="2.7.1.15" evidence="9"/>
<dbReference type="Proteomes" id="UP001164390">
    <property type="component" value="Chromosome"/>
</dbReference>
<feature type="binding site" evidence="9">
    <location>
        <position position="244"/>
    </location>
    <ligand>
        <name>K(+)</name>
        <dbReference type="ChEBI" id="CHEBI:29103"/>
    </ligand>
</feature>
<comment type="caution">
    <text evidence="9">Lacks conserved residue(s) required for the propagation of feature annotation.</text>
</comment>
<dbReference type="InterPro" id="IPR002139">
    <property type="entry name" value="Ribo/fructo_kinase"/>
</dbReference>
<sequence length="301" mass="30326">MRPTIGVFGSANLDHVVRVRSAPRLGETITGRSYEKVVGGKGANQALAAARAGADVRMVGAVGDDDGGLAIRSVLNRGGVDTSGLATKPGPSGTAHITVDENGDNSIVVVPGANAEVRSLTDAHRAALAGCDTVLLQLELPIRAVVEAARYAHGAGVRVVLTPAPVVPLSADQVALADVLVLNEHESAELSGVAEPRAAAQALVVMGVGVVVVTLGERGSLCVAAGADEVVEEPALPVRAVDTTAAGDTFAGCLAVALAEGQDLRAATHWATCAAALSVQRVGASPSMPDRAEIERLAGSR</sequence>
<dbReference type="GO" id="GO:0004747">
    <property type="term" value="F:ribokinase activity"/>
    <property type="evidence" value="ECO:0007669"/>
    <property type="project" value="UniProtKB-UniRule"/>
</dbReference>
<comment type="similarity">
    <text evidence="9">Belongs to the carbohydrate kinase PfkB family. Ribokinase subfamily.</text>
</comment>
<comment type="pathway">
    <text evidence="9">Carbohydrate metabolism; D-ribose degradation; D-ribose 5-phosphate from beta-D-ribopyranose: step 2/2.</text>
</comment>
<evidence type="ECO:0000256" key="6">
    <source>
        <dbReference type="ARBA" id="ARBA00022842"/>
    </source>
</evidence>
<evidence type="ECO:0000256" key="2">
    <source>
        <dbReference type="ARBA" id="ARBA00022723"/>
    </source>
</evidence>
<keyword evidence="2 9" id="KW-0479">Metal-binding</keyword>
<feature type="binding site" evidence="9">
    <location>
        <begin position="247"/>
        <end position="248"/>
    </location>
    <ligand>
        <name>ATP</name>
        <dbReference type="ChEBI" id="CHEBI:30616"/>
    </ligand>
</feature>
<evidence type="ECO:0000256" key="5">
    <source>
        <dbReference type="ARBA" id="ARBA00022840"/>
    </source>
</evidence>
<comment type="function">
    <text evidence="9">Catalyzes the phosphorylation of ribose at O-5 in a reaction requiring ATP and magnesium. The resulting D-ribose-5-phosphate can then be used either for sythesis of nucleotides, histidine, and tryptophan, or as a component of the pentose phosphate pathway.</text>
</comment>
<dbReference type="SUPFAM" id="SSF53613">
    <property type="entry name" value="Ribokinase-like"/>
    <property type="match status" value="1"/>
</dbReference>
<feature type="domain" description="Carbohydrate kinase PfkB" evidence="10">
    <location>
        <begin position="7"/>
        <end position="290"/>
    </location>
</feature>
<dbReference type="EMBL" id="CP094970">
    <property type="protein sequence ID" value="UYM04695.1"/>
    <property type="molecule type" value="Genomic_DNA"/>
</dbReference>
<dbReference type="PANTHER" id="PTHR10584">
    <property type="entry name" value="SUGAR KINASE"/>
    <property type="match status" value="1"/>
</dbReference>
<dbReference type="HAMAP" id="MF_01987">
    <property type="entry name" value="Ribokinase"/>
    <property type="match status" value="1"/>
</dbReference>
<proteinExistence type="inferred from homology"/>
<feature type="binding site" evidence="9">
    <location>
        <begin position="12"/>
        <end position="14"/>
    </location>
    <ligand>
        <name>substrate</name>
    </ligand>
</feature>
<keyword evidence="12" id="KW-1185">Reference proteome</keyword>
<comment type="cofactor">
    <cofactor evidence="9">
        <name>Mg(2+)</name>
        <dbReference type="ChEBI" id="CHEBI:18420"/>
    </cofactor>
    <text evidence="9">Requires a divalent cation, most likely magnesium in vivo, as an electrophilic catalyst to aid phosphoryl group transfer. It is the chelate of the metal and the nucleotide that is the actual substrate.</text>
</comment>
<keyword evidence="8 9" id="KW-0119">Carbohydrate metabolism</keyword>
<evidence type="ECO:0000256" key="3">
    <source>
        <dbReference type="ARBA" id="ARBA00022741"/>
    </source>
</evidence>
<dbReference type="Gene3D" id="3.40.1190.20">
    <property type="match status" value="1"/>
</dbReference>
<name>A0AA46YJL2_9ACTN</name>
<feature type="binding site" evidence="9">
    <location>
        <position position="183"/>
    </location>
    <ligand>
        <name>ATP</name>
        <dbReference type="ChEBI" id="CHEBI:30616"/>
    </ligand>
</feature>
<evidence type="ECO:0000259" key="10">
    <source>
        <dbReference type="Pfam" id="PF00294"/>
    </source>
</evidence>
<dbReference type="GO" id="GO:0005524">
    <property type="term" value="F:ATP binding"/>
    <property type="evidence" value="ECO:0007669"/>
    <property type="project" value="UniProtKB-UniRule"/>
</dbReference>
<evidence type="ECO:0000256" key="9">
    <source>
        <dbReference type="HAMAP-Rule" id="MF_01987"/>
    </source>
</evidence>
<comment type="subunit">
    <text evidence="9">Homodimer.</text>
</comment>
<comment type="catalytic activity">
    <reaction evidence="9">
        <text>D-ribose + ATP = D-ribose 5-phosphate + ADP + H(+)</text>
        <dbReference type="Rhea" id="RHEA:13697"/>
        <dbReference type="ChEBI" id="CHEBI:15378"/>
        <dbReference type="ChEBI" id="CHEBI:30616"/>
        <dbReference type="ChEBI" id="CHEBI:47013"/>
        <dbReference type="ChEBI" id="CHEBI:78346"/>
        <dbReference type="ChEBI" id="CHEBI:456216"/>
        <dbReference type="EC" id="2.7.1.15"/>
    </reaction>
</comment>
<dbReference type="GO" id="GO:0046872">
    <property type="term" value="F:metal ion binding"/>
    <property type="evidence" value="ECO:0007669"/>
    <property type="project" value="UniProtKB-KW"/>
</dbReference>
<evidence type="ECO:0000313" key="12">
    <source>
        <dbReference type="Proteomes" id="UP001164390"/>
    </source>
</evidence>
<dbReference type="CDD" id="cd01174">
    <property type="entry name" value="ribokinase"/>
    <property type="match status" value="1"/>
</dbReference>
<feature type="binding site" evidence="9">
    <location>
        <position position="248"/>
    </location>
    <ligand>
        <name>substrate</name>
    </ligand>
</feature>
<keyword evidence="4 9" id="KW-0418">Kinase</keyword>
<dbReference type="GO" id="GO:0019303">
    <property type="term" value="P:D-ribose catabolic process"/>
    <property type="evidence" value="ECO:0007669"/>
    <property type="project" value="UniProtKB-UniRule"/>
</dbReference>
<evidence type="ECO:0000313" key="11">
    <source>
        <dbReference type="EMBL" id="UYM04695.1"/>
    </source>
</evidence>
<keyword evidence="3 9" id="KW-0547">Nucleotide-binding</keyword>
<keyword evidence="9" id="KW-0963">Cytoplasm</keyword>
<feature type="binding site" evidence="9">
    <location>
        <position position="287"/>
    </location>
    <ligand>
        <name>K(+)</name>
        <dbReference type="ChEBI" id="CHEBI:29103"/>
    </ligand>
</feature>
<keyword evidence="7 9" id="KW-0630">Potassium</keyword>
<protein>
    <recommendedName>
        <fullName evidence="9">Ribokinase</fullName>
        <shortName evidence="9">RK</shortName>
        <ecNumber evidence="9">2.7.1.15</ecNumber>
    </recommendedName>
</protein>
<feature type="binding site" evidence="9">
    <location>
        <begin position="214"/>
        <end position="219"/>
    </location>
    <ligand>
        <name>ATP</name>
        <dbReference type="ChEBI" id="CHEBI:30616"/>
    </ligand>
</feature>
<gene>
    <name evidence="9" type="primary">rbsK</name>
    <name evidence="11" type="ORF">L0C25_19485</name>
</gene>
<keyword evidence="5 9" id="KW-0067">ATP-binding</keyword>
<dbReference type="Pfam" id="PF00294">
    <property type="entry name" value="PfkB"/>
    <property type="match status" value="1"/>
</dbReference>
<evidence type="ECO:0000256" key="8">
    <source>
        <dbReference type="ARBA" id="ARBA00023277"/>
    </source>
</evidence>
<dbReference type="KEGG" id="sgrg:L0C25_19485"/>
<evidence type="ECO:0000256" key="4">
    <source>
        <dbReference type="ARBA" id="ARBA00022777"/>
    </source>
</evidence>
<dbReference type="InterPro" id="IPR029056">
    <property type="entry name" value="Ribokinase-like"/>
</dbReference>
<dbReference type="InterPro" id="IPR011611">
    <property type="entry name" value="PfkB_dom"/>
</dbReference>
<dbReference type="GO" id="GO:0005829">
    <property type="term" value="C:cytosol"/>
    <property type="evidence" value="ECO:0007669"/>
    <property type="project" value="TreeGrafter"/>
</dbReference>
<dbReference type="InterPro" id="IPR011877">
    <property type="entry name" value="Ribokinase"/>
</dbReference>
<feature type="binding site" evidence="9">
    <location>
        <position position="281"/>
    </location>
    <ligand>
        <name>K(+)</name>
        <dbReference type="ChEBI" id="CHEBI:29103"/>
    </ligand>
</feature>
<dbReference type="PANTHER" id="PTHR10584:SF166">
    <property type="entry name" value="RIBOKINASE"/>
    <property type="match status" value="1"/>
</dbReference>
<comment type="activity regulation">
    <text evidence="9">Activated by a monovalent cation that binds near, but not in, the active site. The most likely occupant of the site in vivo is potassium. Ion binding induces a conformational change that may alter substrate affinity.</text>
</comment>
<accession>A0AA46YJL2</accession>
<feature type="binding site" evidence="9">
    <location>
        <position position="278"/>
    </location>
    <ligand>
        <name>K(+)</name>
        <dbReference type="ChEBI" id="CHEBI:29103"/>
    </ligand>
</feature>
<evidence type="ECO:0000256" key="1">
    <source>
        <dbReference type="ARBA" id="ARBA00022679"/>
    </source>
</evidence>
<evidence type="ECO:0000256" key="7">
    <source>
        <dbReference type="ARBA" id="ARBA00022958"/>
    </source>
</evidence>
<feature type="binding site" evidence="9">
    <location>
        <begin position="40"/>
        <end position="44"/>
    </location>
    <ligand>
        <name>substrate</name>
    </ligand>
</feature>
<feature type="binding site" evidence="9">
    <location>
        <position position="242"/>
    </location>
    <ligand>
        <name>K(+)</name>
        <dbReference type="ChEBI" id="CHEBI:29103"/>
    </ligand>
</feature>
<dbReference type="AlphaFoldDB" id="A0AA46YJL2"/>
<reference evidence="11" key="1">
    <citation type="submission" date="2022-01" db="EMBL/GenBank/DDBJ databases">
        <title>Nocardioidaceae gen. sp. A5X3R13.</title>
        <authorList>
            <person name="Lopez Marin M.A."/>
            <person name="Uhlik O."/>
        </authorList>
    </citation>
    <scope>NUCLEOTIDE SEQUENCE</scope>
    <source>
        <strain evidence="11">A5X3R13</strain>
    </source>
</reference>
<feature type="active site" description="Proton acceptor" evidence="9">
    <location>
        <position position="248"/>
    </location>
</feature>
<dbReference type="RefSeq" id="WP_271633453.1">
    <property type="nucleotide sequence ID" value="NZ_CP094970.1"/>
</dbReference>
<keyword evidence="1 9" id="KW-0808">Transferase</keyword>
<organism evidence="11 12">
    <name type="scientific">Solicola gregarius</name>
    <dbReference type="NCBI Taxonomy" id="2908642"/>
    <lineage>
        <taxon>Bacteria</taxon>
        <taxon>Bacillati</taxon>
        <taxon>Actinomycetota</taxon>
        <taxon>Actinomycetes</taxon>
        <taxon>Propionibacteriales</taxon>
        <taxon>Nocardioidaceae</taxon>
        <taxon>Solicola</taxon>
    </lineage>
</organism>